<dbReference type="AlphaFoldDB" id="A0A926IKF4"/>
<dbReference type="InterPro" id="IPR036390">
    <property type="entry name" value="WH_DNA-bd_sf"/>
</dbReference>
<feature type="domain" description="HTH gntR-type" evidence="4">
    <location>
        <begin position="8"/>
        <end position="76"/>
    </location>
</feature>
<keyword evidence="6" id="KW-1185">Reference proteome</keyword>
<evidence type="ECO:0000313" key="5">
    <source>
        <dbReference type="EMBL" id="MBC8588240.1"/>
    </source>
</evidence>
<dbReference type="CDD" id="cd07377">
    <property type="entry name" value="WHTH_GntR"/>
    <property type="match status" value="1"/>
</dbReference>
<evidence type="ECO:0000256" key="3">
    <source>
        <dbReference type="ARBA" id="ARBA00023163"/>
    </source>
</evidence>
<dbReference type="SUPFAM" id="SSF46785">
    <property type="entry name" value="Winged helix' DNA-binding domain"/>
    <property type="match status" value="1"/>
</dbReference>
<keyword evidence="2" id="KW-0238">DNA-binding</keyword>
<dbReference type="GO" id="GO:0045892">
    <property type="term" value="P:negative regulation of DNA-templated transcription"/>
    <property type="evidence" value="ECO:0007669"/>
    <property type="project" value="TreeGrafter"/>
</dbReference>
<dbReference type="InterPro" id="IPR036388">
    <property type="entry name" value="WH-like_DNA-bd_sf"/>
</dbReference>
<reference evidence="5" key="1">
    <citation type="submission" date="2020-08" db="EMBL/GenBank/DDBJ databases">
        <title>Genome public.</title>
        <authorList>
            <person name="Liu C."/>
            <person name="Sun Q."/>
        </authorList>
    </citation>
    <scope>NUCLEOTIDE SEQUENCE</scope>
    <source>
        <strain evidence="5">BX21</strain>
    </source>
</reference>
<dbReference type="InterPro" id="IPR000524">
    <property type="entry name" value="Tscrpt_reg_HTH_GntR"/>
</dbReference>
<dbReference type="Pfam" id="PF00392">
    <property type="entry name" value="GntR"/>
    <property type="match status" value="1"/>
</dbReference>
<dbReference type="Gene3D" id="3.40.1410.10">
    <property type="entry name" value="Chorismate lyase-like"/>
    <property type="match status" value="1"/>
</dbReference>
<keyword evidence="3" id="KW-0804">Transcription</keyword>
<dbReference type="GO" id="GO:0003677">
    <property type="term" value="F:DNA binding"/>
    <property type="evidence" value="ECO:0007669"/>
    <property type="project" value="UniProtKB-KW"/>
</dbReference>
<evidence type="ECO:0000259" key="4">
    <source>
        <dbReference type="PROSITE" id="PS50949"/>
    </source>
</evidence>
<dbReference type="InterPro" id="IPR050679">
    <property type="entry name" value="Bact_HTH_transcr_reg"/>
</dbReference>
<dbReference type="InterPro" id="IPR028978">
    <property type="entry name" value="Chorismate_lyase_/UTRA_dom_sf"/>
</dbReference>
<comment type="caution">
    <text evidence="5">The sequence shown here is derived from an EMBL/GenBank/DDBJ whole genome shotgun (WGS) entry which is preliminary data.</text>
</comment>
<dbReference type="SMART" id="SM00345">
    <property type="entry name" value="HTH_GNTR"/>
    <property type="match status" value="1"/>
</dbReference>
<gene>
    <name evidence="5" type="ORF">H8707_08300</name>
</gene>
<dbReference type="RefSeq" id="WP_262429689.1">
    <property type="nucleotide sequence ID" value="NZ_JACRTG010000018.1"/>
</dbReference>
<dbReference type="SUPFAM" id="SSF64288">
    <property type="entry name" value="Chorismate lyase-like"/>
    <property type="match status" value="1"/>
</dbReference>
<dbReference type="PROSITE" id="PS50949">
    <property type="entry name" value="HTH_GNTR"/>
    <property type="match status" value="1"/>
</dbReference>
<dbReference type="PANTHER" id="PTHR44846">
    <property type="entry name" value="MANNOSYL-D-GLYCERATE TRANSPORT/METABOLISM SYSTEM REPRESSOR MNGR-RELATED"/>
    <property type="match status" value="1"/>
</dbReference>
<dbReference type="Proteomes" id="UP000601171">
    <property type="component" value="Unassembled WGS sequence"/>
</dbReference>
<dbReference type="FunFam" id="1.10.10.10:FF:000079">
    <property type="entry name" value="GntR family transcriptional regulator"/>
    <property type="match status" value="1"/>
</dbReference>
<keyword evidence="1" id="KW-0805">Transcription regulation</keyword>
<accession>A0A926IKF4</accession>
<sequence length="235" mass="27001">MLKNNNAVPLYHQLADIIREQILMQEYKQGDRLPSERQFAKEYNVSVITSRKALSKLEEEGLIERIQGKGTFVAIKKYNRNLSKFVSFTEMCKSIGVKPGSKEIEKKIIVPDQNIVVKLEIPVDSQSVYISRLRYVDNEPMVIEKNYFTLDYAYLLNQNLDKSLFEILKNKSGFVIVDSHKTIEIVRSNIEESNLLNIPVNSPIILIESIAYLKEGKVGYVGKQLINGERFKLTL</sequence>
<dbReference type="Pfam" id="PF07702">
    <property type="entry name" value="UTRA"/>
    <property type="match status" value="1"/>
</dbReference>
<dbReference type="PANTHER" id="PTHR44846:SF1">
    <property type="entry name" value="MANNOSYL-D-GLYCERATE TRANSPORT_METABOLISM SYSTEM REPRESSOR MNGR-RELATED"/>
    <property type="match status" value="1"/>
</dbReference>
<evidence type="ECO:0000313" key="6">
    <source>
        <dbReference type="Proteomes" id="UP000601171"/>
    </source>
</evidence>
<dbReference type="GO" id="GO:0003700">
    <property type="term" value="F:DNA-binding transcription factor activity"/>
    <property type="evidence" value="ECO:0007669"/>
    <property type="project" value="InterPro"/>
</dbReference>
<proteinExistence type="predicted"/>
<dbReference type="EMBL" id="JACRTG010000018">
    <property type="protein sequence ID" value="MBC8588240.1"/>
    <property type="molecule type" value="Genomic_DNA"/>
</dbReference>
<protein>
    <submittedName>
        <fullName evidence="5">GntR family transcriptional regulator</fullName>
    </submittedName>
</protein>
<dbReference type="Gene3D" id="1.10.10.10">
    <property type="entry name" value="Winged helix-like DNA-binding domain superfamily/Winged helix DNA-binding domain"/>
    <property type="match status" value="1"/>
</dbReference>
<dbReference type="SMART" id="SM00866">
    <property type="entry name" value="UTRA"/>
    <property type="match status" value="1"/>
</dbReference>
<name>A0A926IKF4_9FIRM</name>
<dbReference type="InterPro" id="IPR011663">
    <property type="entry name" value="UTRA"/>
</dbReference>
<dbReference type="PRINTS" id="PR00035">
    <property type="entry name" value="HTHGNTR"/>
</dbReference>
<evidence type="ECO:0000256" key="2">
    <source>
        <dbReference type="ARBA" id="ARBA00023125"/>
    </source>
</evidence>
<organism evidence="5 6">
    <name type="scientific">Paratissierella segnis</name>
    <dbReference type="NCBI Taxonomy" id="2763679"/>
    <lineage>
        <taxon>Bacteria</taxon>
        <taxon>Bacillati</taxon>
        <taxon>Bacillota</taxon>
        <taxon>Tissierellia</taxon>
        <taxon>Tissierellales</taxon>
        <taxon>Tissierellaceae</taxon>
        <taxon>Paratissierella</taxon>
    </lineage>
</organism>
<evidence type="ECO:0000256" key="1">
    <source>
        <dbReference type="ARBA" id="ARBA00023015"/>
    </source>
</evidence>